<dbReference type="Pfam" id="PF00188">
    <property type="entry name" value="CAP"/>
    <property type="match status" value="1"/>
</dbReference>
<dbReference type="InterPro" id="IPR035940">
    <property type="entry name" value="CAP_sf"/>
</dbReference>
<dbReference type="CDD" id="cd05380">
    <property type="entry name" value="CAP_euk"/>
    <property type="match status" value="1"/>
</dbReference>
<evidence type="ECO:0000256" key="2">
    <source>
        <dbReference type="ARBA" id="ARBA00022525"/>
    </source>
</evidence>
<evidence type="ECO:0000259" key="4">
    <source>
        <dbReference type="Pfam" id="PF00188"/>
    </source>
</evidence>
<protein>
    <submittedName>
        <fullName evidence="6">Antigen 5 like allergen Cul n 1 isoform X2</fullName>
    </submittedName>
</protein>
<evidence type="ECO:0000256" key="1">
    <source>
        <dbReference type="ARBA" id="ARBA00004613"/>
    </source>
</evidence>
<dbReference type="InterPro" id="IPR014044">
    <property type="entry name" value="CAP_dom"/>
</dbReference>
<sequence length="183" mass="21508">MIKWIWLLSLVLNIYNIKASTDWCATDLCNGQHVLCKNNKKFHSPCPNHATAMVMMKKDMINLILEKHNDYRNKFAAGIDNHAKAARMATIQWDWELAKVADGLVRRCEPLRDECVRTPNNLYAEVSYSLEKYYCMTSKKDALRKQLDYWFDPKRKDESHKLFFSIKENEQYLGIEQTAWVAP</sequence>
<dbReference type="Gene3D" id="3.40.33.10">
    <property type="entry name" value="CAP"/>
    <property type="match status" value="1"/>
</dbReference>
<dbReference type="SUPFAM" id="SSF55797">
    <property type="entry name" value="PR-1-like"/>
    <property type="match status" value="1"/>
</dbReference>
<evidence type="ECO:0000313" key="6">
    <source>
        <dbReference type="RefSeq" id="XP_070853941.1"/>
    </source>
</evidence>
<evidence type="ECO:0000256" key="3">
    <source>
        <dbReference type="SAM" id="SignalP"/>
    </source>
</evidence>
<feature type="signal peptide" evidence="3">
    <location>
        <begin position="1"/>
        <end position="19"/>
    </location>
</feature>
<dbReference type="GeneID" id="108017730"/>
<comment type="subcellular location">
    <subcellularLocation>
        <location evidence="1">Secreted</location>
    </subcellularLocation>
</comment>
<accession>A0ABM4TVF2</accession>
<keyword evidence="3" id="KW-0732">Signal</keyword>
<keyword evidence="2" id="KW-0964">Secreted</keyword>
<dbReference type="Proteomes" id="UP001652628">
    <property type="component" value="Chromosome 2L"/>
</dbReference>
<dbReference type="RefSeq" id="XP_070853941.1">
    <property type="nucleotide sequence ID" value="XM_070997840.1"/>
</dbReference>
<keyword evidence="5" id="KW-1185">Reference proteome</keyword>
<evidence type="ECO:0000313" key="5">
    <source>
        <dbReference type="Proteomes" id="UP001652628"/>
    </source>
</evidence>
<gene>
    <name evidence="6" type="primary">LOC108017730</name>
</gene>
<organism evidence="5 6">
    <name type="scientific">Drosophila suzukii</name>
    <name type="common">Spotted-wing drosophila fruit fly</name>
    <dbReference type="NCBI Taxonomy" id="28584"/>
    <lineage>
        <taxon>Eukaryota</taxon>
        <taxon>Metazoa</taxon>
        <taxon>Ecdysozoa</taxon>
        <taxon>Arthropoda</taxon>
        <taxon>Hexapoda</taxon>
        <taxon>Insecta</taxon>
        <taxon>Pterygota</taxon>
        <taxon>Neoptera</taxon>
        <taxon>Endopterygota</taxon>
        <taxon>Diptera</taxon>
        <taxon>Brachycera</taxon>
        <taxon>Muscomorpha</taxon>
        <taxon>Ephydroidea</taxon>
        <taxon>Drosophilidae</taxon>
        <taxon>Drosophila</taxon>
        <taxon>Sophophora</taxon>
    </lineage>
</organism>
<feature type="chain" id="PRO_5045548387" evidence="3">
    <location>
        <begin position="20"/>
        <end position="183"/>
    </location>
</feature>
<proteinExistence type="predicted"/>
<reference evidence="6" key="1">
    <citation type="submission" date="2025-08" db="UniProtKB">
        <authorList>
            <consortium name="RefSeq"/>
        </authorList>
    </citation>
    <scope>IDENTIFICATION</scope>
</reference>
<name>A0ABM4TVF2_DROSZ</name>
<feature type="domain" description="SCP" evidence="4">
    <location>
        <begin position="65"/>
        <end position="155"/>
    </location>
</feature>